<protein>
    <submittedName>
        <fullName evidence="4">Quinone oxidoreductase</fullName>
        <ecNumber evidence="4">1.6.5.5</ecNumber>
    </submittedName>
</protein>
<sequence>MRAAVITEPGGPDVLKIIEVDDPVPGPEDVLIDVKASALNRADMIQRQGNYPAPAGSPSDIPGLEFAGVVLEAGERVAGMAKGDRVFGLLGGGGYASRTITHHRMAVRIPDAWDFVQAAATPEVFFTAYDALFNRGNLQMGERVLVHAAGSGVGTAAVQLAHHAGAFVFGTAGSAEKLAGAAALGMDVGINYHDQDFAEIVKEHTSGVGVDVLIDFIGAPYWNKNIASMAVLGRLVEVGLMGGSKVEVELGQLMGKRLQVTGTGLRGRSLEEKLAVTAQFKRHVLPHLASGSMKPVVDRSFPLEEVADAHRYMETNANFGKIILTID</sequence>
<dbReference type="InterPro" id="IPR013154">
    <property type="entry name" value="ADH-like_N"/>
</dbReference>
<dbReference type="PANTHER" id="PTHR48106">
    <property type="entry name" value="QUINONE OXIDOREDUCTASE PIG3-RELATED"/>
    <property type="match status" value="1"/>
</dbReference>
<dbReference type="InterPro" id="IPR014189">
    <property type="entry name" value="Quinone_OxRdtase_PIG3"/>
</dbReference>
<dbReference type="EC" id="1.6.5.5" evidence="4"/>
<dbReference type="EMBL" id="FAXA01000286">
    <property type="protein sequence ID" value="CUV02669.1"/>
    <property type="molecule type" value="Genomic_DNA"/>
</dbReference>
<dbReference type="InterPro" id="IPR011032">
    <property type="entry name" value="GroES-like_sf"/>
</dbReference>
<name>A0A160V9J5_9ZZZZ</name>
<dbReference type="SUPFAM" id="SSF51735">
    <property type="entry name" value="NAD(P)-binding Rossmann-fold domains"/>
    <property type="match status" value="1"/>
</dbReference>
<dbReference type="Gene3D" id="3.40.50.720">
    <property type="entry name" value="NAD(P)-binding Rossmann-like Domain"/>
    <property type="match status" value="1"/>
</dbReference>
<evidence type="ECO:0000256" key="1">
    <source>
        <dbReference type="ARBA" id="ARBA00022857"/>
    </source>
</evidence>
<dbReference type="InterPro" id="IPR020843">
    <property type="entry name" value="ER"/>
</dbReference>
<evidence type="ECO:0000256" key="2">
    <source>
        <dbReference type="ARBA" id="ARBA00023002"/>
    </source>
</evidence>
<evidence type="ECO:0000313" key="4">
    <source>
        <dbReference type="EMBL" id="CUV02669.1"/>
    </source>
</evidence>
<dbReference type="AlphaFoldDB" id="A0A160V9J5"/>
<gene>
    <name evidence="4" type="ORF">MGWOODY_Clf1523</name>
</gene>
<proteinExistence type="predicted"/>
<dbReference type="GO" id="GO:0070402">
    <property type="term" value="F:NADPH binding"/>
    <property type="evidence" value="ECO:0007669"/>
    <property type="project" value="TreeGrafter"/>
</dbReference>
<dbReference type="Pfam" id="PF00107">
    <property type="entry name" value="ADH_zinc_N"/>
    <property type="match status" value="1"/>
</dbReference>
<dbReference type="SUPFAM" id="SSF50129">
    <property type="entry name" value="GroES-like"/>
    <property type="match status" value="1"/>
</dbReference>
<dbReference type="Gene3D" id="3.90.180.10">
    <property type="entry name" value="Medium-chain alcohol dehydrogenases, catalytic domain"/>
    <property type="match status" value="1"/>
</dbReference>
<dbReference type="PANTHER" id="PTHR48106:SF18">
    <property type="entry name" value="QUINONE OXIDOREDUCTASE PIG3"/>
    <property type="match status" value="1"/>
</dbReference>
<dbReference type="Pfam" id="PF08240">
    <property type="entry name" value="ADH_N"/>
    <property type="match status" value="1"/>
</dbReference>
<dbReference type="GO" id="GO:0003960">
    <property type="term" value="F:quinone reductase (NADPH) activity"/>
    <property type="evidence" value="ECO:0007669"/>
    <property type="project" value="UniProtKB-EC"/>
</dbReference>
<dbReference type="SMART" id="SM00829">
    <property type="entry name" value="PKS_ER"/>
    <property type="match status" value="1"/>
</dbReference>
<dbReference type="NCBIfam" id="TIGR02824">
    <property type="entry name" value="quinone_pig3"/>
    <property type="match status" value="1"/>
</dbReference>
<keyword evidence="1" id="KW-0521">NADP</keyword>
<accession>A0A160V9J5</accession>
<reference evidence="4" key="1">
    <citation type="submission" date="2015-10" db="EMBL/GenBank/DDBJ databases">
        <authorList>
            <person name="Gilbert D.G."/>
        </authorList>
    </citation>
    <scope>NUCLEOTIDE SEQUENCE</scope>
</reference>
<evidence type="ECO:0000259" key="3">
    <source>
        <dbReference type="SMART" id="SM00829"/>
    </source>
</evidence>
<keyword evidence="2 4" id="KW-0560">Oxidoreductase</keyword>
<dbReference type="InterPro" id="IPR036291">
    <property type="entry name" value="NAD(P)-bd_dom_sf"/>
</dbReference>
<dbReference type="InterPro" id="IPR013149">
    <property type="entry name" value="ADH-like_C"/>
</dbReference>
<feature type="domain" description="Enoyl reductase (ER)" evidence="3">
    <location>
        <begin position="10"/>
        <end position="324"/>
    </location>
</feature>
<organism evidence="4">
    <name type="scientific">hydrothermal vent metagenome</name>
    <dbReference type="NCBI Taxonomy" id="652676"/>
    <lineage>
        <taxon>unclassified sequences</taxon>
        <taxon>metagenomes</taxon>
        <taxon>ecological metagenomes</taxon>
    </lineage>
</organism>
<dbReference type="CDD" id="cd05276">
    <property type="entry name" value="p53_inducible_oxidoreductase"/>
    <property type="match status" value="1"/>
</dbReference>